<evidence type="ECO:0000313" key="3">
    <source>
        <dbReference type="RefSeq" id="XP_065660635.1"/>
    </source>
</evidence>
<evidence type="ECO:0000256" key="1">
    <source>
        <dbReference type="SAM" id="Phobius"/>
    </source>
</evidence>
<keyword evidence="2" id="KW-1185">Reference proteome</keyword>
<name>A0ABM4CFY9_HYDVU</name>
<proteinExistence type="predicted"/>
<dbReference type="Proteomes" id="UP001652625">
    <property type="component" value="Chromosome 09"/>
</dbReference>
<dbReference type="RefSeq" id="XP_065660635.1">
    <property type="nucleotide sequence ID" value="XM_065804563.1"/>
</dbReference>
<reference evidence="3" key="1">
    <citation type="submission" date="2025-08" db="UniProtKB">
        <authorList>
            <consortium name="RefSeq"/>
        </authorList>
    </citation>
    <scope>IDENTIFICATION</scope>
</reference>
<keyword evidence="1" id="KW-0472">Membrane</keyword>
<keyword evidence="1" id="KW-0812">Transmembrane</keyword>
<feature type="transmembrane region" description="Helical" evidence="1">
    <location>
        <begin position="9"/>
        <end position="26"/>
    </location>
</feature>
<protein>
    <submittedName>
        <fullName evidence="3">Uncharacterized protein LOC100206910 isoform X2</fullName>
    </submittedName>
</protein>
<organism evidence="2 3">
    <name type="scientific">Hydra vulgaris</name>
    <name type="common">Hydra</name>
    <name type="synonym">Hydra attenuata</name>
    <dbReference type="NCBI Taxonomy" id="6087"/>
    <lineage>
        <taxon>Eukaryota</taxon>
        <taxon>Metazoa</taxon>
        <taxon>Cnidaria</taxon>
        <taxon>Hydrozoa</taxon>
        <taxon>Hydroidolina</taxon>
        <taxon>Anthoathecata</taxon>
        <taxon>Aplanulata</taxon>
        <taxon>Hydridae</taxon>
        <taxon>Hydra</taxon>
    </lineage>
</organism>
<dbReference type="GeneID" id="100206910"/>
<gene>
    <name evidence="3" type="primary">LOC100206910</name>
</gene>
<accession>A0ABM4CFY9</accession>
<evidence type="ECO:0000313" key="2">
    <source>
        <dbReference type="Proteomes" id="UP001652625"/>
    </source>
</evidence>
<sequence length="606" mass="68836">MCMMYKYKIFYLVYLIFCTQFNMNIVNHITSNKRQDLKIDITPTRMTEGRKHKTCHDIQHRVKRSRVYSPSCNSSDESTIEITWDNNSPSPRRAFSGRRKKSDITSIIKRISKKKNSDLIQKETDESLLTTWKLRNLPFSNSLHVSKPKRLTTRSSIQKTVATKFNDELKRFLEGVNSVGFNAIEDSCMRRSPRLLAMNNKINSSPLALEHVVTNSTVASTNNVLTNGTPYEKQEFSKKRSFCTTPLSSTTCTASTSSTSCRTSINSNICTTPVCPKSEKNKLLSEKQKIPTLSKNSIDFNKTVKSSFDMIDIDLNDGLDAIISSHIECYEHKTNKRNSNNQSENKNDIFTKIKTDIFKKSTECVLDKSEIVSTPKRQLIDFNDLDDFDNLLMSLDDEVRCKSQEVTRLTPSQRVLKARSMTSPFPLNNSVSRHSVQIQEKLTENLNKSIGLDVLSLKSPVHMTPPSSKVLPNKCFSSNVAILTECSLKSDLSFGVPNKHQLSSSNKQNSILPCKPLENATNKFFRQGSVPNNIHSMKNSLPLNLSLIESSGKENYLEDESSDLNLAGSNISVPFMSTQRCSYSEIERKRQEAQIRLKEKLRKRRK</sequence>
<keyword evidence="1" id="KW-1133">Transmembrane helix</keyword>